<name>A0A846WT09_9ACTN</name>
<sequence length="407" mass="42487">MWWVVGGVVVAVVLVLAVLALVSAAGNRSSNTTPLDPGNRGSDGTSALASIIDDHGVNVSVVRGLDSLRTTSTPGADTTVVISGQTVISTDVAEAIYDRVRSAHRVVLIDPSYPLLAAFTSQVSTSYGESLLSVSKADCTLEGISPSDVVTSDPGNGFAGGLNTTTGVTQCFSRGQNNGVNMVSVPADLGGPPVVAMTAPMTLNQNLARYDNSGVAIRTIATTDHVLWYVPQRDDKVSDQNSNSDQHSSQSVFPRAVGPLFLLAFFAVLALILWQGRRFGPLATEPLPAVVKAIETTRSRGRMYRRAGAADRAAAVLRVHTIAGIAGYLGLPYDPGHALDTLDEPDVHTSSTDPALAAIISAVADATGRDPAQVSALLAGPLPTTDPDLVRFTDALTALDKEVLRRP</sequence>
<reference evidence="3 4" key="1">
    <citation type="submission" date="2020-04" db="EMBL/GenBank/DDBJ databases">
        <title>MicrobeNet Type strains.</title>
        <authorList>
            <person name="Nicholson A.C."/>
        </authorList>
    </citation>
    <scope>NUCLEOTIDE SEQUENCE [LARGE SCALE GENOMIC DNA]</scope>
    <source>
        <strain evidence="3 4">ATCC BAA-14</strain>
    </source>
</reference>
<gene>
    <name evidence="3" type="ORF">HGA05_22165</name>
</gene>
<feature type="domain" description="DUF4350" evidence="2">
    <location>
        <begin position="38"/>
        <end position="218"/>
    </location>
</feature>
<accession>A0A846WT09</accession>
<comment type="caution">
    <text evidence="3">The sequence shown here is derived from an EMBL/GenBank/DDBJ whole genome shotgun (WGS) entry which is preliminary data.</text>
</comment>
<evidence type="ECO:0000313" key="4">
    <source>
        <dbReference type="Proteomes" id="UP000563898"/>
    </source>
</evidence>
<dbReference type="EMBL" id="JAAXPC010000016">
    <property type="protein sequence ID" value="NKY04277.1"/>
    <property type="molecule type" value="Genomic_DNA"/>
</dbReference>
<feature type="transmembrane region" description="Helical" evidence="1">
    <location>
        <begin position="256"/>
        <end position="274"/>
    </location>
</feature>
<evidence type="ECO:0000256" key="1">
    <source>
        <dbReference type="SAM" id="Phobius"/>
    </source>
</evidence>
<keyword evidence="1" id="KW-0812">Transmembrane</keyword>
<dbReference type="InterPro" id="IPR025646">
    <property type="entry name" value="DUF4350"/>
</dbReference>
<keyword evidence="1" id="KW-1133">Transmembrane helix</keyword>
<proteinExistence type="predicted"/>
<dbReference type="AlphaFoldDB" id="A0A846WT09"/>
<keyword evidence="1" id="KW-0472">Membrane</keyword>
<organism evidence="3 4">
    <name type="scientific">Gordonia polyisoprenivorans</name>
    <dbReference type="NCBI Taxonomy" id="84595"/>
    <lineage>
        <taxon>Bacteria</taxon>
        <taxon>Bacillati</taxon>
        <taxon>Actinomycetota</taxon>
        <taxon>Actinomycetes</taxon>
        <taxon>Mycobacteriales</taxon>
        <taxon>Gordoniaceae</taxon>
        <taxon>Gordonia</taxon>
    </lineage>
</organism>
<evidence type="ECO:0000313" key="3">
    <source>
        <dbReference type="EMBL" id="NKY04277.1"/>
    </source>
</evidence>
<evidence type="ECO:0000259" key="2">
    <source>
        <dbReference type="Pfam" id="PF14258"/>
    </source>
</evidence>
<dbReference type="Proteomes" id="UP000563898">
    <property type="component" value="Unassembled WGS sequence"/>
</dbReference>
<dbReference type="Pfam" id="PF14258">
    <property type="entry name" value="DUF4350"/>
    <property type="match status" value="1"/>
</dbReference>
<protein>
    <submittedName>
        <fullName evidence="3">DUF4350 domain-containing protein</fullName>
    </submittedName>
</protein>